<dbReference type="Pfam" id="PF17202">
    <property type="entry name" value="sCache_3_3"/>
    <property type="match status" value="1"/>
</dbReference>
<dbReference type="SUPFAM" id="SSF158472">
    <property type="entry name" value="HAMP domain-like"/>
    <property type="match status" value="1"/>
</dbReference>
<comment type="catalytic activity">
    <reaction evidence="1">
        <text>ATP + protein L-histidine = ADP + protein N-phospho-L-histidine.</text>
        <dbReference type="EC" id="2.7.13.3"/>
    </reaction>
</comment>
<evidence type="ECO:0000313" key="15">
    <source>
        <dbReference type="EMBL" id="MCQ8897150.1"/>
    </source>
</evidence>
<dbReference type="InterPro" id="IPR003594">
    <property type="entry name" value="HATPase_dom"/>
</dbReference>
<dbReference type="RefSeq" id="WP_256764951.1">
    <property type="nucleotide sequence ID" value="NZ_JANIGO010000004.1"/>
</dbReference>
<dbReference type="SUPFAM" id="SSF47384">
    <property type="entry name" value="Homodimeric domain of signal transducing histidine kinase"/>
    <property type="match status" value="1"/>
</dbReference>
<feature type="domain" description="Histidine kinase" evidence="13">
    <location>
        <begin position="436"/>
        <end position="665"/>
    </location>
</feature>
<evidence type="ECO:0000256" key="5">
    <source>
        <dbReference type="ARBA" id="ARBA00022553"/>
    </source>
</evidence>
<dbReference type="PRINTS" id="PR00344">
    <property type="entry name" value="BCTRLSENSOR"/>
</dbReference>
<evidence type="ECO:0000259" key="14">
    <source>
        <dbReference type="PROSITE" id="PS50885"/>
    </source>
</evidence>
<reference evidence="15 16" key="1">
    <citation type="submission" date="2022-07" db="EMBL/GenBank/DDBJ databases">
        <authorList>
            <person name="Xamxidin M."/>
            <person name="Wu M."/>
        </authorList>
    </citation>
    <scope>NUCLEOTIDE SEQUENCE [LARGE SCALE GENOMIC DNA]</scope>
    <source>
        <strain evidence="15 16">NBRC 111650</strain>
    </source>
</reference>
<evidence type="ECO:0000256" key="12">
    <source>
        <dbReference type="SAM" id="Phobius"/>
    </source>
</evidence>
<feature type="coiled-coil region" evidence="11">
    <location>
        <begin position="372"/>
        <end position="427"/>
    </location>
</feature>
<dbReference type="Pfam" id="PF02518">
    <property type="entry name" value="HATPase_c"/>
    <property type="match status" value="1"/>
</dbReference>
<dbReference type="Pfam" id="PF00512">
    <property type="entry name" value="HisKA"/>
    <property type="match status" value="1"/>
</dbReference>
<evidence type="ECO:0000313" key="16">
    <source>
        <dbReference type="Proteomes" id="UP001204142"/>
    </source>
</evidence>
<dbReference type="PROSITE" id="PS50109">
    <property type="entry name" value="HIS_KIN"/>
    <property type="match status" value="1"/>
</dbReference>
<evidence type="ECO:0000256" key="6">
    <source>
        <dbReference type="ARBA" id="ARBA00022679"/>
    </source>
</evidence>
<dbReference type="SUPFAM" id="SSF103190">
    <property type="entry name" value="Sensory domain-like"/>
    <property type="match status" value="1"/>
</dbReference>
<keyword evidence="6" id="KW-0808">Transferase</keyword>
<dbReference type="EMBL" id="JANIGO010000004">
    <property type="protein sequence ID" value="MCQ8897150.1"/>
    <property type="molecule type" value="Genomic_DNA"/>
</dbReference>
<evidence type="ECO:0000259" key="13">
    <source>
        <dbReference type="PROSITE" id="PS50109"/>
    </source>
</evidence>
<feature type="transmembrane region" description="Helical" evidence="12">
    <location>
        <begin position="310"/>
        <end position="340"/>
    </location>
</feature>
<keyword evidence="11" id="KW-0175">Coiled coil</keyword>
<name>A0ABT1WHZ6_9BURK</name>
<dbReference type="SMART" id="SM00388">
    <property type="entry name" value="HisKA"/>
    <property type="match status" value="1"/>
</dbReference>
<evidence type="ECO:0000256" key="4">
    <source>
        <dbReference type="ARBA" id="ARBA00022475"/>
    </source>
</evidence>
<dbReference type="CDD" id="cd06225">
    <property type="entry name" value="HAMP"/>
    <property type="match status" value="1"/>
</dbReference>
<dbReference type="PANTHER" id="PTHR43065:SF22">
    <property type="entry name" value="HISTIDINE KINASE"/>
    <property type="match status" value="1"/>
</dbReference>
<comment type="subcellular location">
    <subcellularLocation>
        <location evidence="2">Cell membrane</location>
        <topology evidence="2">Multi-pass membrane protein</topology>
    </subcellularLocation>
</comment>
<dbReference type="InterPro" id="IPR029151">
    <property type="entry name" value="Sensor-like_sf"/>
</dbReference>
<dbReference type="PROSITE" id="PS50885">
    <property type="entry name" value="HAMP"/>
    <property type="match status" value="1"/>
</dbReference>
<dbReference type="InterPro" id="IPR004358">
    <property type="entry name" value="Sig_transdc_His_kin-like_C"/>
</dbReference>
<dbReference type="InterPro" id="IPR036890">
    <property type="entry name" value="HATPase_C_sf"/>
</dbReference>
<sequence length="688" mass="76690">MTAGIPLLVLIPVVAMLVWSAGQAAYNKILISKVRSDLVLAEKEFVDLQDTKLLALKAWADSAYVRNVLQKNAGKLDDADLDGLRKQQEFSYVRFIALNGEVSASSPSQAVYTVDPITLKEIRRRDSSRQVVLMSEDEMHRISPELAKLAAQPVVDTPNARPSDKTVEHRGLVLQFHHPQYMDGRLTGYIEAGILVNKNLSMVDNLNNLIYSPDTLLEGSFGTATIFLEDVRVATTVRRSDQTRALGTRVSEEVRETVLGRGQVWLERAFVVNDWYLAAYAPLVSPDGSRIGMLYVGFLEAPYAAIRKQLAVLFFLAVLSAMGVGSVMVARLVSGIFYPLRRMNYIMSRQEQGDTQARVGDLKRADEFADLAEHFDALLDQLEQRRRELEILNADLDARVNERTADLHAANQKLHQAVEQLLAAEKLAVMGQLTAGIAHEFNNPLAIMMGHLDLLRMSATPQDTQKTLRMLDEQIQRMRQIVQKLLQFCRPDEFASYTASLDVREVIQDSLLFAKSELSNAGAQVNLDFQASRWVQISKTELQQIMVNLLINAAHAVETVNVESADVGERIIDIQTRDHDWGDGSEGIVVSVSNNGQAIEPERLPLIFQMFYTTKLAGRGSGIGLPVSRMLVQRYGGDLLATSPAWPADAPHCGARFDVLIRCHARPTADILKESGQQRALLIERQFY</sequence>
<keyword evidence="7 12" id="KW-0812">Transmembrane</keyword>
<evidence type="ECO:0000256" key="9">
    <source>
        <dbReference type="ARBA" id="ARBA00022989"/>
    </source>
</evidence>
<feature type="domain" description="HAMP" evidence="14">
    <location>
        <begin position="334"/>
        <end position="387"/>
    </location>
</feature>
<keyword evidence="4" id="KW-1003">Cell membrane</keyword>
<dbReference type="PANTHER" id="PTHR43065">
    <property type="entry name" value="SENSOR HISTIDINE KINASE"/>
    <property type="match status" value="1"/>
</dbReference>
<dbReference type="Gene3D" id="1.10.287.130">
    <property type="match status" value="1"/>
</dbReference>
<dbReference type="EC" id="2.7.13.3" evidence="3"/>
<proteinExistence type="predicted"/>
<evidence type="ECO:0000256" key="10">
    <source>
        <dbReference type="ARBA" id="ARBA00023136"/>
    </source>
</evidence>
<dbReference type="InterPro" id="IPR005467">
    <property type="entry name" value="His_kinase_dom"/>
</dbReference>
<dbReference type="SUPFAM" id="SSF55874">
    <property type="entry name" value="ATPase domain of HSP90 chaperone/DNA topoisomerase II/histidine kinase"/>
    <property type="match status" value="1"/>
</dbReference>
<organism evidence="15 16">
    <name type="scientific">Limnobacter humi</name>
    <dbReference type="NCBI Taxonomy" id="1778671"/>
    <lineage>
        <taxon>Bacteria</taxon>
        <taxon>Pseudomonadati</taxon>
        <taxon>Pseudomonadota</taxon>
        <taxon>Betaproteobacteria</taxon>
        <taxon>Burkholderiales</taxon>
        <taxon>Burkholderiaceae</taxon>
        <taxon>Limnobacter</taxon>
    </lineage>
</organism>
<evidence type="ECO:0000256" key="2">
    <source>
        <dbReference type="ARBA" id="ARBA00004651"/>
    </source>
</evidence>
<dbReference type="CDD" id="cd00082">
    <property type="entry name" value="HisKA"/>
    <property type="match status" value="1"/>
</dbReference>
<keyword evidence="9 12" id="KW-1133">Transmembrane helix</keyword>
<evidence type="ECO:0000256" key="11">
    <source>
        <dbReference type="SAM" id="Coils"/>
    </source>
</evidence>
<accession>A0ABT1WHZ6</accession>
<dbReference type="InterPro" id="IPR003661">
    <property type="entry name" value="HisK_dim/P_dom"/>
</dbReference>
<dbReference type="InterPro" id="IPR036097">
    <property type="entry name" value="HisK_dim/P_sf"/>
</dbReference>
<comment type="caution">
    <text evidence="15">The sequence shown here is derived from an EMBL/GenBank/DDBJ whole genome shotgun (WGS) entry which is preliminary data.</text>
</comment>
<dbReference type="SMART" id="SM00304">
    <property type="entry name" value="HAMP"/>
    <property type="match status" value="1"/>
</dbReference>
<keyword evidence="10 12" id="KW-0472">Membrane</keyword>
<evidence type="ECO:0000256" key="3">
    <source>
        <dbReference type="ARBA" id="ARBA00012438"/>
    </source>
</evidence>
<protein>
    <recommendedName>
        <fullName evidence="3">histidine kinase</fullName>
        <ecNumber evidence="3">2.7.13.3</ecNumber>
    </recommendedName>
</protein>
<dbReference type="Gene3D" id="6.10.340.10">
    <property type="match status" value="1"/>
</dbReference>
<keyword evidence="5" id="KW-0597">Phosphoprotein</keyword>
<dbReference type="Proteomes" id="UP001204142">
    <property type="component" value="Unassembled WGS sequence"/>
</dbReference>
<dbReference type="Gene3D" id="3.30.565.10">
    <property type="entry name" value="Histidine kinase-like ATPase, C-terminal domain"/>
    <property type="match status" value="1"/>
</dbReference>
<keyword evidence="8" id="KW-0418">Kinase</keyword>
<dbReference type="InterPro" id="IPR003660">
    <property type="entry name" value="HAMP_dom"/>
</dbReference>
<gene>
    <name evidence="15" type="ORF">NQT62_11970</name>
</gene>
<evidence type="ECO:0000256" key="1">
    <source>
        <dbReference type="ARBA" id="ARBA00000085"/>
    </source>
</evidence>
<keyword evidence="16" id="KW-1185">Reference proteome</keyword>
<dbReference type="InterPro" id="IPR033463">
    <property type="entry name" value="sCache_3"/>
</dbReference>
<dbReference type="SMART" id="SM00387">
    <property type="entry name" value="HATPase_c"/>
    <property type="match status" value="1"/>
</dbReference>
<evidence type="ECO:0000256" key="8">
    <source>
        <dbReference type="ARBA" id="ARBA00022777"/>
    </source>
</evidence>
<evidence type="ECO:0000256" key="7">
    <source>
        <dbReference type="ARBA" id="ARBA00022692"/>
    </source>
</evidence>